<evidence type="ECO:0000313" key="2">
    <source>
        <dbReference type="Proteomes" id="UP001595904"/>
    </source>
</evidence>
<sequence length="431" mass="47535">MNIPLHLRHRLTEAIAGRNGMTKRIEFSAKTKEAIAKRAGYRCSFLGCDRLTVGPDIDPRRFEVSGVACHIYSASQAGPRGWGSLAPQDIAATSNGIWMCAHHAGLIDKNAGAAYSPTLLAAWKADREQRTAREHNGLVLQQGWIKRLTVRQSPIFDDNCTLEFGKVTLIVGSIGSGKTALCDWISTLATCKHLSRWQKHGKPLHFDVAFSNPADHTLSVQLNSACPEIRVDDVIHSLGPIPFAMMYVNEHFRRSAGNEMQLLCNLLDLDPRSVRALTARICESPVGILAAAEWTCAGSGDNHDGSTLMCTLHRGESYVRVPFRSGALSGGERTAILLEFVIARLQLAARLAPAVLLVEYGALCMDAVRLRYYVNFLASPRSSFQTIMTAPMYWAAELVHKSNLLCYRLDDSIDRGHRISRWDFGPSLPPN</sequence>
<name>A0ABV8SX31_9GAMM</name>
<gene>
    <name evidence="1" type="ORF">ACFPN2_20955</name>
</gene>
<dbReference type="Proteomes" id="UP001595904">
    <property type="component" value="Unassembled WGS sequence"/>
</dbReference>
<keyword evidence="2" id="KW-1185">Reference proteome</keyword>
<organism evidence="1 2">
    <name type="scientific">Steroidobacter flavus</name>
    <dbReference type="NCBI Taxonomy" id="1842136"/>
    <lineage>
        <taxon>Bacteria</taxon>
        <taxon>Pseudomonadati</taxon>
        <taxon>Pseudomonadota</taxon>
        <taxon>Gammaproteobacteria</taxon>
        <taxon>Steroidobacterales</taxon>
        <taxon>Steroidobacteraceae</taxon>
        <taxon>Steroidobacter</taxon>
    </lineage>
</organism>
<evidence type="ECO:0000313" key="1">
    <source>
        <dbReference type="EMBL" id="MFC4311582.1"/>
    </source>
</evidence>
<comment type="caution">
    <text evidence="1">The sequence shown here is derived from an EMBL/GenBank/DDBJ whole genome shotgun (WGS) entry which is preliminary data.</text>
</comment>
<dbReference type="RefSeq" id="WP_380600244.1">
    <property type="nucleotide sequence ID" value="NZ_JBHSDU010000004.1"/>
</dbReference>
<dbReference type="InterPro" id="IPR027417">
    <property type="entry name" value="P-loop_NTPase"/>
</dbReference>
<protein>
    <submittedName>
        <fullName evidence="1">Uncharacterized protein</fullName>
    </submittedName>
</protein>
<accession>A0ABV8SX31</accession>
<reference evidence="2" key="1">
    <citation type="journal article" date="2019" name="Int. J. Syst. Evol. Microbiol.">
        <title>The Global Catalogue of Microorganisms (GCM) 10K type strain sequencing project: providing services to taxonomists for standard genome sequencing and annotation.</title>
        <authorList>
            <consortium name="The Broad Institute Genomics Platform"/>
            <consortium name="The Broad Institute Genome Sequencing Center for Infectious Disease"/>
            <person name="Wu L."/>
            <person name="Ma J."/>
        </authorList>
    </citation>
    <scope>NUCLEOTIDE SEQUENCE [LARGE SCALE GENOMIC DNA]</scope>
    <source>
        <strain evidence="2">CGMCC 1.10759</strain>
    </source>
</reference>
<dbReference type="SUPFAM" id="SSF52540">
    <property type="entry name" value="P-loop containing nucleoside triphosphate hydrolases"/>
    <property type="match status" value="1"/>
</dbReference>
<proteinExistence type="predicted"/>
<dbReference type="EMBL" id="JBHSDU010000004">
    <property type="protein sequence ID" value="MFC4311582.1"/>
    <property type="molecule type" value="Genomic_DNA"/>
</dbReference>